<dbReference type="KEGG" id="cfus:CYFUS_006744"/>
<sequence length="177" mass="19995">MQRKATTVDQYLASLPEDRRAALSAVRDVIRKNLDGDYEEGMQYGMIGYYVPHTVFPAGYHVDPKQPLPFASLASQKNHMAVYLMCVYGQPEQEQWFREAWAKTGKKLDMGKSCVRFKKLEDVALDVIGEAIRRVPAKKYIAHYTSVIQRPEKKKAPAAAKGKPAAKRKPAAKKRAK</sequence>
<dbReference type="Pfam" id="PF08818">
    <property type="entry name" value="DUF1801"/>
    <property type="match status" value="1"/>
</dbReference>
<evidence type="ECO:0000259" key="2">
    <source>
        <dbReference type="Pfam" id="PF08818"/>
    </source>
</evidence>
<dbReference type="Proteomes" id="UP000217257">
    <property type="component" value="Chromosome"/>
</dbReference>
<dbReference type="RefSeq" id="WP_095989026.1">
    <property type="nucleotide sequence ID" value="NZ_CP022098.1"/>
</dbReference>
<proteinExistence type="predicted"/>
<dbReference type="AlphaFoldDB" id="A0A250JBJ6"/>
<dbReference type="SUPFAM" id="SSF159888">
    <property type="entry name" value="YdhG-like"/>
    <property type="match status" value="1"/>
</dbReference>
<gene>
    <name evidence="3" type="ORF">CYFUS_006744</name>
</gene>
<evidence type="ECO:0000256" key="1">
    <source>
        <dbReference type="SAM" id="MobiDB-lite"/>
    </source>
</evidence>
<feature type="compositionally biased region" description="Basic residues" evidence="1">
    <location>
        <begin position="164"/>
        <end position="177"/>
    </location>
</feature>
<reference evidence="3 4" key="1">
    <citation type="submission" date="2017-06" db="EMBL/GenBank/DDBJ databases">
        <title>Sequencing and comparative analysis of myxobacterial genomes.</title>
        <authorList>
            <person name="Rupp O."/>
            <person name="Goesmann A."/>
            <person name="Sogaard-Andersen L."/>
        </authorList>
    </citation>
    <scope>NUCLEOTIDE SEQUENCE [LARGE SCALE GENOMIC DNA]</scope>
    <source>
        <strain evidence="3 4">DSM 52655</strain>
    </source>
</reference>
<dbReference type="InterPro" id="IPR014922">
    <property type="entry name" value="YdhG-like"/>
</dbReference>
<feature type="region of interest" description="Disordered" evidence="1">
    <location>
        <begin position="149"/>
        <end position="177"/>
    </location>
</feature>
<accession>A0A250JBJ6</accession>
<organism evidence="3 4">
    <name type="scientific">Cystobacter fuscus</name>
    <dbReference type="NCBI Taxonomy" id="43"/>
    <lineage>
        <taxon>Bacteria</taxon>
        <taxon>Pseudomonadati</taxon>
        <taxon>Myxococcota</taxon>
        <taxon>Myxococcia</taxon>
        <taxon>Myxococcales</taxon>
        <taxon>Cystobacterineae</taxon>
        <taxon>Archangiaceae</taxon>
        <taxon>Cystobacter</taxon>
    </lineage>
</organism>
<feature type="domain" description="YdhG-like" evidence="2">
    <location>
        <begin position="19"/>
        <end position="134"/>
    </location>
</feature>
<protein>
    <recommendedName>
        <fullName evidence="2">YdhG-like domain-containing protein</fullName>
    </recommendedName>
</protein>
<evidence type="ECO:0000313" key="4">
    <source>
        <dbReference type="Proteomes" id="UP000217257"/>
    </source>
</evidence>
<dbReference type="Gene3D" id="3.90.1150.200">
    <property type="match status" value="1"/>
</dbReference>
<name>A0A250JBJ6_9BACT</name>
<dbReference type="EMBL" id="CP022098">
    <property type="protein sequence ID" value="ATB41279.1"/>
    <property type="molecule type" value="Genomic_DNA"/>
</dbReference>
<evidence type="ECO:0000313" key="3">
    <source>
        <dbReference type="EMBL" id="ATB41279.1"/>
    </source>
</evidence>